<accession>A0A365QIX5</accession>
<name>A0A365QIX5_9BURK</name>
<reference evidence="1 2" key="1">
    <citation type="submission" date="2018-06" db="EMBL/GenBank/DDBJ databases">
        <title>Draft genome sequence of Burkholderia reimsis strain BE51 isolated from a French agricultural soil.</title>
        <authorList>
            <person name="Esmaeel Q."/>
        </authorList>
    </citation>
    <scope>NUCLEOTIDE SEQUENCE [LARGE SCALE GENOMIC DNA]</scope>
    <source>
        <strain evidence="1 2">BE51</strain>
    </source>
</reference>
<organism evidence="1 2">
    <name type="scientific">Burkholderia reimsis</name>
    <dbReference type="NCBI Taxonomy" id="2234132"/>
    <lineage>
        <taxon>Bacteria</taxon>
        <taxon>Pseudomonadati</taxon>
        <taxon>Pseudomonadota</taxon>
        <taxon>Betaproteobacteria</taxon>
        <taxon>Burkholderiales</taxon>
        <taxon>Burkholderiaceae</taxon>
        <taxon>Burkholderia</taxon>
    </lineage>
</organism>
<dbReference type="GO" id="GO:0032259">
    <property type="term" value="P:methylation"/>
    <property type="evidence" value="ECO:0007669"/>
    <property type="project" value="UniProtKB-KW"/>
</dbReference>
<dbReference type="EMBL" id="QMFZ01000049">
    <property type="protein sequence ID" value="RBB33069.1"/>
    <property type="molecule type" value="Genomic_DNA"/>
</dbReference>
<proteinExistence type="predicted"/>
<dbReference type="Pfam" id="PF01075">
    <property type="entry name" value="Glyco_transf_9"/>
    <property type="match status" value="1"/>
</dbReference>
<dbReference type="Pfam" id="PF13489">
    <property type="entry name" value="Methyltransf_23"/>
    <property type="match status" value="1"/>
</dbReference>
<evidence type="ECO:0000313" key="1">
    <source>
        <dbReference type="EMBL" id="RBB33069.1"/>
    </source>
</evidence>
<dbReference type="AlphaFoldDB" id="A0A365QIX5"/>
<keyword evidence="1" id="KW-0808">Transferase</keyword>
<dbReference type="InterPro" id="IPR002201">
    <property type="entry name" value="Glyco_trans_9"/>
</dbReference>
<dbReference type="CDD" id="cd02440">
    <property type="entry name" value="AdoMet_MTases"/>
    <property type="match status" value="1"/>
</dbReference>
<dbReference type="Gene3D" id="3.40.50.150">
    <property type="entry name" value="Vaccinia Virus protein VP39"/>
    <property type="match status" value="1"/>
</dbReference>
<dbReference type="RefSeq" id="WP_113047660.1">
    <property type="nucleotide sequence ID" value="NZ_QMFZ01000049.1"/>
</dbReference>
<dbReference type="Gene3D" id="3.40.50.2000">
    <property type="entry name" value="Glycogen Phosphorylase B"/>
    <property type="match status" value="1"/>
</dbReference>
<dbReference type="SUPFAM" id="SSF53756">
    <property type="entry name" value="UDP-Glycosyltransferase/glycogen phosphorylase"/>
    <property type="match status" value="1"/>
</dbReference>
<keyword evidence="2" id="KW-1185">Reference proteome</keyword>
<sequence>MRETEKAVRRRRSDLVFQERYFLGDGIDIGSGDVPLSLYLSDFPRMQSVRAWDIGDGDAQLMNDVSDDTYDFVHSSHCLEHLEDPHEALRNWLRILKPGGYLIVTVPDEVLYERGIWPSRFNPDHKWSFAIHKTKGSLPKTLGVVDLLQEFRDFVECERITQLRTHFDDAASAAMDQTLGDAECAIEWVWKKRCGVVQQEKLPTDWLREGFVAEHQEHDDVRAELAYRRACAGEHPSLDAYLSLAHLLTRLKRYDDAEVLWREAVCRVPGKQTRLFQALFLLQLGRFREGFRIREASIADARRTPTLPENGWRRWQGERLDGKSIALWTEFGLGDEIMFSRFAGEFKAKFNADRVFLVCQDPLYPVMKRLSGVDQVFPVSRHSELLQPDYWVFPHSIPVYRTLEIGNIPRDPYLSISDEAKKSWKVRLGLKAGARKIGIVWKGNPSHENDAYRSLPSLEVLGPLLNTPNTTFVSLQKGEGEREALQFAERYANFIAAGQEIEDMADTAAIIANVDLVVSVDTSVAHLAGAMGRPVWLFLPTLCDWRWLLERHDSPWYPHMRIFRQQRLGDWIPVVEKMTLELLRLQVDSRNGEKSVRRSPPVRK</sequence>
<protein>
    <submittedName>
        <fullName evidence="1">Methyltransferase type 11</fullName>
    </submittedName>
</protein>
<dbReference type="GO" id="GO:0008168">
    <property type="term" value="F:methyltransferase activity"/>
    <property type="evidence" value="ECO:0007669"/>
    <property type="project" value="UniProtKB-KW"/>
</dbReference>
<comment type="caution">
    <text evidence="1">The sequence shown here is derived from an EMBL/GenBank/DDBJ whole genome shotgun (WGS) entry which is preliminary data.</text>
</comment>
<dbReference type="InterPro" id="IPR029063">
    <property type="entry name" value="SAM-dependent_MTases_sf"/>
</dbReference>
<dbReference type="Gene3D" id="1.25.40.10">
    <property type="entry name" value="Tetratricopeptide repeat domain"/>
    <property type="match status" value="1"/>
</dbReference>
<evidence type="ECO:0000313" key="2">
    <source>
        <dbReference type="Proteomes" id="UP000252458"/>
    </source>
</evidence>
<dbReference type="SUPFAM" id="SSF48452">
    <property type="entry name" value="TPR-like"/>
    <property type="match status" value="1"/>
</dbReference>
<dbReference type="InterPro" id="IPR011990">
    <property type="entry name" value="TPR-like_helical_dom_sf"/>
</dbReference>
<gene>
    <name evidence="1" type="ORF">DPV79_36150</name>
</gene>
<dbReference type="GO" id="GO:0016757">
    <property type="term" value="F:glycosyltransferase activity"/>
    <property type="evidence" value="ECO:0007669"/>
    <property type="project" value="InterPro"/>
</dbReference>
<keyword evidence="1" id="KW-0489">Methyltransferase</keyword>
<dbReference type="SUPFAM" id="SSF53335">
    <property type="entry name" value="S-adenosyl-L-methionine-dependent methyltransferases"/>
    <property type="match status" value="1"/>
</dbReference>
<dbReference type="Proteomes" id="UP000252458">
    <property type="component" value="Unassembled WGS sequence"/>
</dbReference>